<protein>
    <submittedName>
        <fullName evidence="9">Glycosyltransferase</fullName>
    </submittedName>
</protein>
<accession>A0A4Z0MU32</accession>
<dbReference type="RefSeq" id="WP_135529134.1">
    <property type="nucleotide sequence ID" value="NZ_SRKZ01000001.1"/>
</dbReference>
<dbReference type="Proteomes" id="UP000298284">
    <property type="component" value="Unassembled WGS sequence"/>
</dbReference>
<comment type="subcellular location">
    <subcellularLocation>
        <location evidence="1">Membrane</location>
        <topology evidence="1">Multi-pass membrane protein</topology>
    </subcellularLocation>
</comment>
<evidence type="ECO:0000256" key="3">
    <source>
        <dbReference type="ARBA" id="ARBA00022679"/>
    </source>
</evidence>
<feature type="transmembrane region" description="Helical" evidence="7">
    <location>
        <begin position="231"/>
        <end position="256"/>
    </location>
</feature>
<keyword evidence="5 7" id="KW-1133">Transmembrane helix</keyword>
<keyword evidence="6 7" id="KW-0472">Membrane</keyword>
<reference evidence="9 10" key="1">
    <citation type="submission" date="2019-04" db="EMBL/GenBank/DDBJ databases">
        <authorList>
            <person name="Feng G."/>
            <person name="Zhang J."/>
            <person name="Zhu H."/>
        </authorList>
    </citation>
    <scope>NUCLEOTIDE SEQUENCE [LARGE SCALE GENOMIC DNA]</scope>
    <source>
        <strain evidence="9 10">JCM 19491</strain>
    </source>
</reference>
<keyword evidence="3 9" id="KW-0808">Transferase</keyword>
<dbReference type="InterPro" id="IPR050256">
    <property type="entry name" value="Glycosyltransferase_2"/>
</dbReference>
<evidence type="ECO:0000313" key="10">
    <source>
        <dbReference type="Proteomes" id="UP000298284"/>
    </source>
</evidence>
<gene>
    <name evidence="9" type="ORF">EU557_04160</name>
</gene>
<dbReference type="CDD" id="cd04187">
    <property type="entry name" value="DPM1_like_bac"/>
    <property type="match status" value="1"/>
</dbReference>
<dbReference type="PANTHER" id="PTHR48090:SF1">
    <property type="entry name" value="PROPHAGE BACTOPRENOL GLUCOSYL TRANSFERASE HOMOLOG"/>
    <property type="match status" value="1"/>
</dbReference>
<evidence type="ECO:0000259" key="8">
    <source>
        <dbReference type="Pfam" id="PF00535"/>
    </source>
</evidence>
<feature type="domain" description="Glycosyltransferase 2-like" evidence="8">
    <location>
        <begin position="9"/>
        <end position="167"/>
    </location>
</feature>
<dbReference type="InterPro" id="IPR001173">
    <property type="entry name" value="Glyco_trans_2-like"/>
</dbReference>
<evidence type="ECO:0000313" key="9">
    <source>
        <dbReference type="EMBL" id="TGD82979.1"/>
    </source>
</evidence>
<dbReference type="PANTHER" id="PTHR48090">
    <property type="entry name" value="UNDECAPRENYL-PHOSPHATE 4-DEOXY-4-FORMAMIDO-L-ARABINOSE TRANSFERASE-RELATED"/>
    <property type="match status" value="1"/>
</dbReference>
<dbReference type="Pfam" id="PF00535">
    <property type="entry name" value="Glycos_transf_2"/>
    <property type="match status" value="1"/>
</dbReference>
<dbReference type="AlphaFoldDB" id="A0A4Z0MU32"/>
<evidence type="ECO:0000256" key="6">
    <source>
        <dbReference type="ARBA" id="ARBA00023136"/>
    </source>
</evidence>
<name>A0A4Z0MU32_9BACT</name>
<dbReference type="GO" id="GO:0005886">
    <property type="term" value="C:plasma membrane"/>
    <property type="evidence" value="ECO:0007669"/>
    <property type="project" value="TreeGrafter"/>
</dbReference>
<keyword evidence="4 7" id="KW-0812">Transmembrane</keyword>
<keyword evidence="2" id="KW-0328">Glycosyltransferase</keyword>
<evidence type="ECO:0000256" key="4">
    <source>
        <dbReference type="ARBA" id="ARBA00022692"/>
    </source>
</evidence>
<keyword evidence="10" id="KW-1185">Reference proteome</keyword>
<proteinExistence type="predicted"/>
<dbReference type="GO" id="GO:0016757">
    <property type="term" value="F:glycosyltransferase activity"/>
    <property type="evidence" value="ECO:0007669"/>
    <property type="project" value="UniProtKB-KW"/>
</dbReference>
<dbReference type="OrthoDB" id="9807778at2"/>
<evidence type="ECO:0000256" key="5">
    <source>
        <dbReference type="ARBA" id="ARBA00022989"/>
    </source>
</evidence>
<evidence type="ECO:0000256" key="7">
    <source>
        <dbReference type="SAM" id="Phobius"/>
    </source>
</evidence>
<feature type="transmembrane region" description="Helical" evidence="7">
    <location>
        <begin position="262"/>
        <end position="289"/>
    </location>
</feature>
<organism evidence="9 10">
    <name type="scientific">Hymenobacter wooponensis</name>
    <dbReference type="NCBI Taxonomy" id="1525360"/>
    <lineage>
        <taxon>Bacteria</taxon>
        <taxon>Pseudomonadati</taxon>
        <taxon>Bacteroidota</taxon>
        <taxon>Cytophagia</taxon>
        <taxon>Cytophagales</taxon>
        <taxon>Hymenobacteraceae</taxon>
        <taxon>Hymenobacter</taxon>
    </lineage>
</organism>
<dbReference type="EMBL" id="SRKZ01000001">
    <property type="protein sequence ID" value="TGD82979.1"/>
    <property type="molecule type" value="Genomic_DNA"/>
</dbReference>
<evidence type="ECO:0000256" key="2">
    <source>
        <dbReference type="ARBA" id="ARBA00022676"/>
    </source>
</evidence>
<evidence type="ECO:0000256" key="1">
    <source>
        <dbReference type="ARBA" id="ARBA00004141"/>
    </source>
</evidence>
<sequence length="309" mass="34268">MLSPTPYLSIVSPVYHAEHTLLELVHRLEAALAGAGLSYEIILVDDGSPTPDWPIIQQLATRSAQVIGLRLSRNFGQHHAITAGLAAARGEWIVVMDCDLQDQPEEIGRLLKKAQEGYEAVLARRGQRTDTFLTIWLARAFYRVLGYLTGQDQDPEVGNFGIYHRRLIDTVLQLQESTRYFPTMVRWAGFRQTSLSVPHGVNGRPPSYTLSRRFQLGLDILLSNSDKPLRLTVFLGLLLACGAFILGLVMLIRAFLGRIDVLGYASLIVSISFFSGIIITVLGIVGLYVGKTFEGVRNRPLYVIAETTS</sequence>
<comment type="caution">
    <text evidence="9">The sequence shown here is derived from an EMBL/GenBank/DDBJ whole genome shotgun (WGS) entry which is preliminary data.</text>
</comment>
<dbReference type="InterPro" id="IPR029044">
    <property type="entry name" value="Nucleotide-diphossugar_trans"/>
</dbReference>
<dbReference type="SUPFAM" id="SSF53448">
    <property type="entry name" value="Nucleotide-diphospho-sugar transferases"/>
    <property type="match status" value="1"/>
</dbReference>
<dbReference type="Gene3D" id="3.90.550.10">
    <property type="entry name" value="Spore Coat Polysaccharide Biosynthesis Protein SpsA, Chain A"/>
    <property type="match status" value="1"/>
</dbReference>